<proteinExistence type="predicted"/>
<evidence type="ECO:0000313" key="2">
    <source>
        <dbReference type="EMBL" id="BBY51091.1"/>
    </source>
</evidence>
<accession>A0A7I7S3W2</accession>
<feature type="compositionally biased region" description="Acidic residues" evidence="1">
    <location>
        <begin position="97"/>
        <end position="108"/>
    </location>
</feature>
<organism evidence="2 3">
    <name type="scientific">Mycolicibacterium arabiense</name>
    <dbReference type="NCBI Taxonomy" id="1286181"/>
    <lineage>
        <taxon>Bacteria</taxon>
        <taxon>Bacillati</taxon>
        <taxon>Actinomycetota</taxon>
        <taxon>Actinomycetes</taxon>
        <taxon>Mycobacteriales</taxon>
        <taxon>Mycobacteriaceae</taxon>
        <taxon>Mycolicibacterium</taxon>
    </lineage>
</organism>
<evidence type="ECO:0000313" key="3">
    <source>
        <dbReference type="Proteomes" id="UP000467428"/>
    </source>
</evidence>
<dbReference type="KEGG" id="marz:MARA_45590"/>
<sequence length="134" mass="14971">MAVADEEFKVEVELGSDEHGLSFWEKLRTLNLDDDARSRLGGRVTVTRDGNWIQLYASSLQDARQAEKTVRELVVADDITAEYAISRWDAAAQEWVDPSDGEVVDDDAPASPTPDPSYVILEAYKPEFLRDLGL</sequence>
<gene>
    <name evidence="2" type="ORF">MARA_45590</name>
</gene>
<protein>
    <submittedName>
        <fullName evidence="2">Uncharacterized protein</fullName>
    </submittedName>
</protein>
<geneLocation type="plasmid" evidence="3">
    <name>pjcm18538 dna</name>
</geneLocation>
<name>A0A7I7S3W2_9MYCO</name>
<feature type="region of interest" description="Disordered" evidence="1">
    <location>
        <begin position="96"/>
        <end position="117"/>
    </location>
</feature>
<evidence type="ECO:0000256" key="1">
    <source>
        <dbReference type="SAM" id="MobiDB-lite"/>
    </source>
</evidence>
<dbReference type="Proteomes" id="UP000467428">
    <property type="component" value="Chromosome"/>
</dbReference>
<keyword evidence="3" id="KW-1185">Reference proteome</keyword>
<dbReference type="AlphaFoldDB" id="A0A7I7S3W2"/>
<dbReference type="EMBL" id="AP022593">
    <property type="protein sequence ID" value="BBY51091.1"/>
    <property type="molecule type" value="Genomic_DNA"/>
</dbReference>
<reference evidence="2 3" key="1">
    <citation type="journal article" date="2019" name="Emerg. Microbes Infect.">
        <title>Comprehensive subspecies identification of 175 nontuberculous mycobacteria species based on 7547 genomic profiles.</title>
        <authorList>
            <person name="Matsumoto Y."/>
            <person name="Kinjo T."/>
            <person name="Motooka D."/>
            <person name="Nabeya D."/>
            <person name="Jung N."/>
            <person name="Uechi K."/>
            <person name="Horii T."/>
            <person name="Iida T."/>
            <person name="Fujita J."/>
            <person name="Nakamura S."/>
        </authorList>
    </citation>
    <scope>NUCLEOTIDE SEQUENCE [LARGE SCALE GENOMIC DNA]</scope>
    <source>
        <strain evidence="2 3">JCM 18538</strain>
    </source>
</reference>